<dbReference type="OMA" id="IAGAWES"/>
<proteinExistence type="predicted"/>
<gene>
    <name evidence="2" type="ORF">THAOC_28300</name>
</gene>
<feature type="compositionally biased region" description="Low complexity" evidence="1">
    <location>
        <begin position="610"/>
        <end position="619"/>
    </location>
</feature>
<feature type="compositionally biased region" description="Basic residues" evidence="1">
    <location>
        <begin position="573"/>
        <end position="597"/>
    </location>
</feature>
<reference evidence="2 3" key="1">
    <citation type="journal article" date="2012" name="Genome Biol.">
        <title>Genome and low-iron response of an oceanic diatom adapted to chronic iron limitation.</title>
        <authorList>
            <person name="Lommer M."/>
            <person name="Specht M."/>
            <person name="Roy A.S."/>
            <person name="Kraemer L."/>
            <person name="Andreson R."/>
            <person name="Gutowska M.A."/>
            <person name="Wolf J."/>
            <person name="Bergner S.V."/>
            <person name="Schilhabel M.B."/>
            <person name="Klostermeier U.C."/>
            <person name="Beiko R.G."/>
            <person name="Rosenstiel P."/>
            <person name="Hippler M."/>
            <person name="Laroche J."/>
        </authorList>
    </citation>
    <scope>NUCLEOTIDE SEQUENCE [LARGE SCALE GENOMIC DNA]</scope>
    <source>
        <strain evidence="2 3">CCMP1005</strain>
    </source>
</reference>
<feature type="region of interest" description="Disordered" evidence="1">
    <location>
        <begin position="28"/>
        <end position="48"/>
    </location>
</feature>
<dbReference type="Proteomes" id="UP000266841">
    <property type="component" value="Unassembled WGS sequence"/>
</dbReference>
<feature type="region of interest" description="Disordered" evidence="1">
    <location>
        <begin position="94"/>
        <end position="137"/>
    </location>
</feature>
<dbReference type="OrthoDB" id="417877at2759"/>
<accession>K0RJG6</accession>
<keyword evidence="3" id="KW-1185">Reference proteome</keyword>
<evidence type="ECO:0000313" key="3">
    <source>
        <dbReference type="Proteomes" id="UP000266841"/>
    </source>
</evidence>
<dbReference type="PANTHER" id="PTHR16128">
    <property type="entry name" value="FAD/NAD(P)-BINDING OXIDOREDUCTASE FAMILY PROTEIN"/>
    <property type="match status" value="1"/>
</dbReference>
<dbReference type="SUPFAM" id="SSF51905">
    <property type="entry name" value="FAD/NAD(P)-binding domain"/>
    <property type="match status" value="1"/>
</dbReference>
<dbReference type="AlphaFoldDB" id="K0RJG6"/>
<dbReference type="InterPro" id="IPR036188">
    <property type="entry name" value="FAD/NAD-bd_sf"/>
</dbReference>
<evidence type="ECO:0000256" key="1">
    <source>
        <dbReference type="SAM" id="MobiDB-lite"/>
    </source>
</evidence>
<evidence type="ECO:0000313" key="2">
    <source>
        <dbReference type="EMBL" id="EJK52424.1"/>
    </source>
</evidence>
<evidence type="ECO:0008006" key="4">
    <source>
        <dbReference type="Google" id="ProtNLM"/>
    </source>
</evidence>
<protein>
    <recommendedName>
        <fullName evidence="4">Amine oxidase domain-containing protein</fullName>
    </recommendedName>
</protein>
<sequence>MSTPLRLYAIVYLILPARRSGFSPLINKRRIRSPPTHTTSARGMTQAATSEPSISIAVLGGGVSGLSFASELLSKYETGGRELEVTVFDTGRLRPGGRCSSRLPGDAPKEQKGQQGSSRRACDDEKNSNADKENQSIPANIRKAIKLTDGKDRTITSSGPVDHAAQIISIPPGSFDEFECQLNQWAQNGIVAEFPKGSVCELLAESESKSRLHAVDGDMYYGAGGMGNIPAKMREFCESFSGFRMYQDVWVSPSNGVKYIGSTDNLHEPQWELKANGKSLGRYHRLIIAHNGKCADRIMSKTPAKEFHSLLRTRFGPSVPQWGGSQMTLNSIYSLVFAVKTQKGAGSPIAEALSKLSPGDENVYTVMIKNQPNLRLLSSNTLKHKHHQAAGSESNIEVYTLLSSAAFGKKFKGPQENLPVDLTEKVVVKMFESLERSLELNGSIADIVVDLKLQLWGAAVPVNTWISRSNKVDPDGFVWDGEHGVGAVGDWILDSSIAGAWESGRRLASHILCDSKFEPPSVGLPSRLTNDEGPKFIPSNAALVSGVGSVPTSTNEQFVFSSNGQNRGEGRGRGRGQGRGRGGRGGRGRGGRGGRGRGGRDNNNARRRSNNAAGMAPVQ</sequence>
<organism evidence="2 3">
    <name type="scientific">Thalassiosira oceanica</name>
    <name type="common">Marine diatom</name>
    <dbReference type="NCBI Taxonomy" id="159749"/>
    <lineage>
        <taxon>Eukaryota</taxon>
        <taxon>Sar</taxon>
        <taxon>Stramenopiles</taxon>
        <taxon>Ochrophyta</taxon>
        <taxon>Bacillariophyta</taxon>
        <taxon>Coscinodiscophyceae</taxon>
        <taxon>Thalassiosirophycidae</taxon>
        <taxon>Thalassiosirales</taxon>
        <taxon>Thalassiosiraceae</taxon>
        <taxon>Thalassiosira</taxon>
    </lineage>
</organism>
<feature type="compositionally biased region" description="Basic and acidic residues" evidence="1">
    <location>
        <begin position="120"/>
        <end position="134"/>
    </location>
</feature>
<dbReference type="Pfam" id="PF13450">
    <property type="entry name" value="NAD_binding_8"/>
    <property type="match status" value="1"/>
</dbReference>
<dbReference type="EMBL" id="AGNL01039882">
    <property type="protein sequence ID" value="EJK52424.1"/>
    <property type="molecule type" value="Genomic_DNA"/>
</dbReference>
<dbReference type="Gene3D" id="3.50.50.60">
    <property type="entry name" value="FAD/NAD(P)-binding domain"/>
    <property type="match status" value="1"/>
</dbReference>
<dbReference type="PANTHER" id="PTHR16128:SF5">
    <property type="entry name" value="FAD_NAD(P)-BINDING OXIDOREDUCTASE FAMILY PROTEIN"/>
    <property type="match status" value="1"/>
</dbReference>
<feature type="compositionally biased region" description="Polar residues" evidence="1">
    <location>
        <begin position="35"/>
        <end position="48"/>
    </location>
</feature>
<feature type="region of interest" description="Disordered" evidence="1">
    <location>
        <begin position="554"/>
        <end position="619"/>
    </location>
</feature>
<dbReference type="Gene3D" id="3.90.660.10">
    <property type="match status" value="1"/>
</dbReference>
<dbReference type="eggNOG" id="ENOG502QQW4">
    <property type="taxonomic scope" value="Eukaryota"/>
</dbReference>
<comment type="caution">
    <text evidence="2">The sequence shown here is derived from an EMBL/GenBank/DDBJ whole genome shotgun (WGS) entry which is preliminary data.</text>
</comment>
<name>K0RJG6_THAOC</name>